<feature type="region of interest" description="Disordered" evidence="1">
    <location>
        <begin position="185"/>
        <end position="218"/>
    </location>
</feature>
<feature type="region of interest" description="Disordered" evidence="1">
    <location>
        <begin position="1"/>
        <end position="22"/>
    </location>
</feature>
<keyword evidence="3" id="KW-1185">Reference proteome</keyword>
<accession>A0A0B7MVM9</accession>
<proteinExistence type="predicted"/>
<evidence type="ECO:0000256" key="1">
    <source>
        <dbReference type="SAM" id="MobiDB-lite"/>
    </source>
</evidence>
<protein>
    <submittedName>
        <fullName evidence="2">Uncharacterized protein</fullName>
    </submittedName>
</protein>
<dbReference type="AlphaFoldDB" id="A0A0B7MVM9"/>
<dbReference type="Proteomes" id="UP000054107">
    <property type="component" value="Unassembled WGS sequence"/>
</dbReference>
<reference evidence="2 3" key="1">
    <citation type="submission" date="2014-09" db="EMBL/GenBank/DDBJ databases">
        <authorList>
            <person name="Ellenberger Sabrina"/>
        </authorList>
    </citation>
    <scope>NUCLEOTIDE SEQUENCE [LARGE SCALE GENOMIC DNA]</scope>
    <source>
        <strain evidence="2 3">CBS 412.66</strain>
    </source>
</reference>
<name>A0A0B7MVM9_9FUNG</name>
<evidence type="ECO:0000313" key="2">
    <source>
        <dbReference type="EMBL" id="CEP07360.1"/>
    </source>
</evidence>
<feature type="compositionally biased region" description="Basic residues" evidence="1">
    <location>
        <begin position="13"/>
        <end position="22"/>
    </location>
</feature>
<organism evidence="2 3">
    <name type="scientific">Parasitella parasitica</name>
    <dbReference type="NCBI Taxonomy" id="35722"/>
    <lineage>
        <taxon>Eukaryota</taxon>
        <taxon>Fungi</taxon>
        <taxon>Fungi incertae sedis</taxon>
        <taxon>Mucoromycota</taxon>
        <taxon>Mucoromycotina</taxon>
        <taxon>Mucoromycetes</taxon>
        <taxon>Mucorales</taxon>
        <taxon>Mucorineae</taxon>
        <taxon>Mucoraceae</taxon>
        <taxon>Parasitella</taxon>
    </lineage>
</organism>
<feature type="compositionally biased region" description="Acidic residues" evidence="1">
    <location>
        <begin position="185"/>
        <end position="203"/>
    </location>
</feature>
<dbReference type="EMBL" id="LN719213">
    <property type="protein sequence ID" value="CEP07360.1"/>
    <property type="molecule type" value="Genomic_DNA"/>
</dbReference>
<sequence>MVKDSNKKQPPAQKKKRSNAQRIASKRHYLKNKASILNSTKVKFFELEIKHKLVLRGTSTIEEDMLRKVFLGQFALSLQAFFEQTNSSLTDRDVYQLCYAFGSLFLLSKQIININNVYNVRSLGRFPNAYEFFLSNGINPHILQRCPSELTLKCSILATFLPNFEGLPTPCWDLQSHHSNEFEEVMDASDGDCDDKESEEDIGDLFHSSDEASNFDED</sequence>
<gene>
    <name evidence="2" type="primary">PARPA_00647.1 scaffold 1011</name>
</gene>
<evidence type="ECO:0000313" key="3">
    <source>
        <dbReference type="Proteomes" id="UP000054107"/>
    </source>
</evidence>